<name>A0AAE1G0L7_PETCI</name>
<reference evidence="1" key="1">
    <citation type="submission" date="2023-10" db="EMBL/GenBank/DDBJ databases">
        <title>Genome assemblies of two species of porcelain crab, Petrolisthes cinctipes and Petrolisthes manimaculis (Anomura: Porcellanidae).</title>
        <authorList>
            <person name="Angst P."/>
        </authorList>
    </citation>
    <scope>NUCLEOTIDE SEQUENCE</scope>
    <source>
        <strain evidence="1">PB745_01</strain>
        <tissue evidence="1">Gill</tissue>
    </source>
</reference>
<evidence type="ECO:0000313" key="2">
    <source>
        <dbReference type="Proteomes" id="UP001286313"/>
    </source>
</evidence>
<accession>A0AAE1G0L7</accession>
<proteinExistence type="predicted"/>
<dbReference type="Proteomes" id="UP001286313">
    <property type="component" value="Unassembled WGS sequence"/>
</dbReference>
<protein>
    <submittedName>
        <fullName evidence="1">Uncharacterized protein</fullName>
    </submittedName>
</protein>
<organism evidence="1 2">
    <name type="scientific">Petrolisthes cinctipes</name>
    <name type="common">Flat porcelain crab</name>
    <dbReference type="NCBI Taxonomy" id="88211"/>
    <lineage>
        <taxon>Eukaryota</taxon>
        <taxon>Metazoa</taxon>
        <taxon>Ecdysozoa</taxon>
        <taxon>Arthropoda</taxon>
        <taxon>Crustacea</taxon>
        <taxon>Multicrustacea</taxon>
        <taxon>Malacostraca</taxon>
        <taxon>Eumalacostraca</taxon>
        <taxon>Eucarida</taxon>
        <taxon>Decapoda</taxon>
        <taxon>Pleocyemata</taxon>
        <taxon>Anomura</taxon>
        <taxon>Galatheoidea</taxon>
        <taxon>Porcellanidae</taxon>
        <taxon>Petrolisthes</taxon>
    </lineage>
</organism>
<sequence length="73" mass="7837">MTQPMREAVRGTNGTTRKALLLVEFKCTKYAPGSQVCEGAAFTSHAHTLQPAAHTSLLVALLALLHSVRHLLA</sequence>
<gene>
    <name evidence="1" type="ORF">Pcinc_012733</name>
</gene>
<comment type="caution">
    <text evidence="1">The sequence shown here is derived from an EMBL/GenBank/DDBJ whole genome shotgun (WGS) entry which is preliminary data.</text>
</comment>
<keyword evidence="2" id="KW-1185">Reference proteome</keyword>
<evidence type="ECO:0000313" key="1">
    <source>
        <dbReference type="EMBL" id="KAK3882916.1"/>
    </source>
</evidence>
<dbReference type="EMBL" id="JAWQEG010001048">
    <property type="protein sequence ID" value="KAK3882916.1"/>
    <property type="molecule type" value="Genomic_DNA"/>
</dbReference>
<dbReference type="AlphaFoldDB" id="A0AAE1G0L7"/>